<comment type="caution">
    <text evidence="7">The sequence shown here is derived from an EMBL/GenBank/DDBJ whole genome shotgun (WGS) entry which is preliminary data.</text>
</comment>
<evidence type="ECO:0000256" key="2">
    <source>
        <dbReference type="ARBA" id="ARBA00010961"/>
    </source>
</evidence>
<dbReference type="NCBIfam" id="NF033543">
    <property type="entry name" value="transpos_IS256"/>
    <property type="match status" value="1"/>
</dbReference>
<name>A0ABQ6HX06_9MICO</name>
<keyword evidence="6" id="KW-0814">Transposable element</keyword>
<dbReference type="PROSITE" id="PS01007">
    <property type="entry name" value="TRANSPOSASE_MUTATOR"/>
    <property type="match status" value="1"/>
</dbReference>
<organism evidence="7 8">
    <name type="scientific">Arsenicicoccus piscis</name>
    <dbReference type="NCBI Taxonomy" id="673954"/>
    <lineage>
        <taxon>Bacteria</taxon>
        <taxon>Bacillati</taxon>
        <taxon>Actinomycetota</taxon>
        <taxon>Actinomycetes</taxon>
        <taxon>Micrococcales</taxon>
        <taxon>Intrasporangiaceae</taxon>
        <taxon>Arsenicicoccus</taxon>
    </lineage>
</organism>
<sequence>MTAVPSIDPAQFLNEQLSQASPDLMRDLLTTFVNALLSAQADAVCGAGFNQRSPERVNSRNGYRHRDLDTRVGTLDVAVPKLRQGSLYPEWLLERRKRAERALTSVVATCYLLGVSTRRMDKLVQTLGITGLSKSQVSVMAKELDEHVEQFRTRRLEDGGPFTFVAADALVLKVREGGQVVPVHALVATGVNADGHREILGVQVTTSEDGAGWLAFFRDLTARGLSGVKLVTSDAHAGLVNAIAATIPGAAWQRCRTHYAANLMSATPKSSWPWVKALLHSIYDQPDAEAVHAQFDRVIHALHEKLPAVAEHLEIARADILAFTPFPKEVWRQIWSNNPNERLNREIRRRTDVVGIFPDRASIIRLVGAVLAEQHDEWAEGRRYLGLDVLARAQAVDTNHVEEVTDLEPQALTA</sequence>
<keyword evidence="3 6" id="KW-0815">Transposition</keyword>
<proteinExistence type="inferred from homology"/>
<comment type="similarity">
    <text evidence="2 6">Belongs to the transposase mutator family.</text>
</comment>
<comment type="function">
    <text evidence="1 6">Required for the transposition of the insertion element.</text>
</comment>
<evidence type="ECO:0000313" key="8">
    <source>
        <dbReference type="Proteomes" id="UP001157109"/>
    </source>
</evidence>
<evidence type="ECO:0000256" key="6">
    <source>
        <dbReference type="RuleBase" id="RU365089"/>
    </source>
</evidence>
<evidence type="ECO:0000256" key="3">
    <source>
        <dbReference type="ARBA" id="ARBA00022578"/>
    </source>
</evidence>
<dbReference type="PANTHER" id="PTHR33217">
    <property type="entry name" value="TRANSPOSASE FOR INSERTION SEQUENCE ELEMENT IS1081"/>
    <property type="match status" value="1"/>
</dbReference>
<keyword evidence="8" id="KW-1185">Reference proteome</keyword>
<accession>A0ABQ6HX06</accession>
<keyword evidence="5 6" id="KW-0233">DNA recombination</keyword>
<protein>
    <recommendedName>
        <fullName evidence="6">Mutator family transposase</fullName>
    </recommendedName>
</protein>
<dbReference type="EMBL" id="BSUJ01000003">
    <property type="protein sequence ID" value="GMA22069.1"/>
    <property type="molecule type" value="Genomic_DNA"/>
</dbReference>
<reference evidence="8" key="1">
    <citation type="journal article" date="2019" name="Int. J. Syst. Evol. Microbiol.">
        <title>The Global Catalogue of Microorganisms (GCM) 10K type strain sequencing project: providing services to taxonomists for standard genome sequencing and annotation.</title>
        <authorList>
            <consortium name="The Broad Institute Genomics Platform"/>
            <consortium name="The Broad Institute Genome Sequencing Center for Infectious Disease"/>
            <person name="Wu L."/>
            <person name="Ma J."/>
        </authorList>
    </citation>
    <scope>NUCLEOTIDE SEQUENCE [LARGE SCALE GENOMIC DNA]</scope>
    <source>
        <strain evidence="8">NBRC 105830</strain>
    </source>
</reference>
<evidence type="ECO:0000256" key="4">
    <source>
        <dbReference type="ARBA" id="ARBA00023125"/>
    </source>
</evidence>
<dbReference type="Proteomes" id="UP001157109">
    <property type="component" value="Unassembled WGS sequence"/>
</dbReference>
<dbReference type="InterPro" id="IPR001207">
    <property type="entry name" value="Transposase_mutator"/>
</dbReference>
<evidence type="ECO:0000256" key="5">
    <source>
        <dbReference type="ARBA" id="ARBA00023172"/>
    </source>
</evidence>
<evidence type="ECO:0000313" key="7">
    <source>
        <dbReference type="EMBL" id="GMA22069.1"/>
    </source>
</evidence>
<dbReference type="RefSeq" id="WP_284285211.1">
    <property type="nucleotide sequence ID" value="NZ_BSUJ01000003.1"/>
</dbReference>
<dbReference type="PANTHER" id="PTHR33217:SF7">
    <property type="entry name" value="TRANSPOSASE FOR INSERTION SEQUENCE ELEMENT IS1081"/>
    <property type="match status" value="1"/>
</dbReference>
<keyword evidence="4 6" id="KW-0238">DNA-binding</keyword>
<gene>
    <name evidence="7" type="ORF">GCM10025862_40910</name>
</gene>
<evidence type="ECO:0000256" key="1">
    <source>
        <dbReference type="ARBA" id="ARBA00002190"/>
    </source>
</evidence>
<dbReference type="Pfam" id="PF00872">
    <property type="entry name" value="Transposase_mut"/>
    <property type="match status" value="1"/>
</dbReference>